<protein>
    <recommendedName>
        <fullName evidence="4">ABC transporter permease</fullName>
    </recommendedName>
</protein>
<keyword evidence="1" id="KW-0812">Transmembrane</keyword>
<keyword evidence="1" id="KW-0472">Membrane</keyword>
<sequence length="280" mass="30453">MSTSVASGVRTVRNALPRLAGVAVITALGDVHSPGRIAARAVRLTVSVLLVHWLWSALYRGTAQSAGLTRTQALAFAILSVLITQINETDRWIARDTVYQHVGSGTIIYWFLRPMAARRYCLVRAVGDRCYGLARAAVVYVVCLAVGLLTAPASSSAAAAFAVTALLGQVVVYQLGLLVDQMCFWMVKNGAVVAILEFVQALLSGALAPLWFFPQWFQLFSSLMPFQATLNVPLSFYTGRMPVQELPEQIALQLAWIAVLTTLTRLLWRNASDKIQSQGG</sequence>
<dbReference type="Pfam" id="PF06182">
    <property type="entry name" value="ABC2_membrane_6"/>
    <property type="match status" value="1"/>
</dbReference>
<feature type="transmembrane region" description="Helical" evidence="1">
    <location>
        <begin position="157"/>
        <end position="179"/>
    </location>
</feature>
<evidence type="ECO:0008006" key="4">
    <source>
        <dbReference type="Google" id="ProtNLM"/>
    </source>
</evidence>
<evidence type="ECO:0000256" key="1">
    <source>
        <dbReference type="SAM" id="Phobius"/>
    </source>
</evidence>
<evidence type="ECO:0000313" key="2">
    <source>
        <dbReference type="EMBL" id="GAA4838555.1"/>
    </source>
</evidence>
<dbReference type="Proteomes" id="UP001501752">
    <property type="component" value="Unassembled WGS sequence"/>
</dbReference>
<dbReference type="InterPro" id="IPR010390">
    <property type="entry name" value="ABC-2_transporter-like"/>
</dbReference>
<dbReference type="RefSeq" id="WP_345695723.1">
    <property type="nucleotide sequence ID" value="NZ_BAABIS010000001.1"/>
</dbReference>
<keyword evidence="1" id="KW-1133">Transmembrane helix</keyword>
<dbReference type="PANTHER" id="PTHR36832">
    <property type="entry name" value="SLR1174 PROTEIN-RELATED"/>
    <property type="match status" value="1"/>
</dbReference>
<name>A0ABP9DG62_9ACTN</name>
<reference evidence="3" key="1">
    <citation type="journal article" date="2019" name="Int. J. Syst. Evol. Microbiol.">
        <title>The Global Catalogue of Microorganisms (GCM) 10K type strain sequencing project: providing services to taxonomists for standard genome sequencing and annotation.</title>
        <authorList>
            <consortium name="The Broad Institute Genomics Platform"/>
            <consortium name="The Broad Institute Genome Sequencing Center for Infectious Disease"/>
            <person name="Wu L."/>
            <person name="Ma J."/>
        </authorList>
    </citation>
    <scope>NUCLEOTIDE SEQUENCE [LARGE SCALE GENOMIC DNA]</scope>
    <source>
        <strain evidence="3">JCM 13006</strain>
    </source>
</reference>
<dbReference type="PANTHER" id="PTHR36832:SF1">
    <property type="entry name" value="SLR1174 PROTEIN"/>
    <property type="match status" value="1"/>
</dbReference>
<feature type="transmembrane region" description="Helical" evidence="1">
    <location>
        <begin position="133"/>
        <end position="151"/>
    </location>
</feature>
<organism evidence="2 3">
    <name type="scientific">Kitasatospora terrestris</name>
    <dbReference type="NCBI Taxonomy" id="258051"/>
    <lineage>
        <taxon>Bacteria</taxon>
        <taxon>Bacillati</taxon>
        <taxon>Actinomycetota</taxon>
        <taxon>Actinomycetes</taxon>
        <taxon>Kitasatosporales</taxon>
        <taxon>Streptomycetaceae</taxon>
        <taxon>Kitasatospora</taxon>
    </lineage>
</organism>
<evidence type="ECO:0000313" key="3">
    <source>
        <dbReference type="Proteomes" id="UP001501752"/>
    </source>
</evidence>
<comment type="caution">
    <text evidence="2">The sequence shown here is derived from an EMBL/GenBank/DDBJ whole genome shotgun (WGS) entry which is preliminary data.</text>
</comment>
<keyword evidence="3" id="KW-1185">Reference proteome</keyword>
<dbReference type="EMBL" id="BAABIS010000001">
    <property type="protein sequence ID" value="GAA4838555.1"/>
    <property type="molecule type" value="Genomic_DNA"/>
</dbReference>
<proteinExistence type="predicted"/>
<feature type="transmembrane region" description="Helical" evidence="1">
    <location>
        <begin position="250"/>
        <end position="268"/>
    </location>
</feature>
<feature type="transmembrane region" description="Helical" evidence="1">
    <location>
        <begin position="191"/>
        <end position="213"/>
    </location>
</feature>
<gene>
    <name evidence="2" type="ORF">GCM10023235_12250</name>
</gene>
<accession>A0ABP9DG62</accession>